<dbReference type="KEGG" id="gsl:Gasu_35470"/>
<dbReference type="Gramene" id="EME28972">
    <property type="protein sequence ID" value="EME28972"/>
    <property type="gene ID" value="Gasu_35470"/>
</dbReference>
<evidence type="ECO:0000313" key="2">
    <source>
        <dbReference type="Proteomes" id="UP000030680"/>
    </source>
</evidence>
<dbReference type="RefSeq" id="XP_005705492.1">
    <property type="nucleotide sequence ID" value="XM_005705435.1"/>
</dbReference>
<dbReference type="EMBL" id="KB454513">
    <property type="protein sequence ID" value="EME28972.1"/>
    <property type="molecule type" value="Genomic_DNA"/>
</dbReference>
<reference evidence="2" key="1">
    <citation type="journal article" date="2013" name="Science">
        <title>Gene transfer from bacteria and archaea facilitated evolution of an extremophilic eukaryote.</title>
        <authorList>
            <person name="Schonknecht G."/>
            <person name="Chen W.H."/>
            <person name="Ternes C.M."/>
            <person name="Barbier G.G."/>
            <person name="Shrestha R.P."/>
            <person name="Stanke M."/>
            <person name="Brautigam A."/>
            <person name="Baker B.J."/>
            <person name="Banfield J.F."/>
            <person name="Garavito R.M."/>
            <person name="Carr K."/>
            <person name="Wilkerson C."/>
            <person name="Rensing S.A."/>
            <person name="Gagneul D."/>
            <person name="Dickenson N.E."/>
            <person name="Oesterhelt C."/>
            <person name="Lercher M.J."/>
            <person name="Weber A.P."/>
        </authorList>
    </citation>
    <scope>NUCLEOTIDE SEQUENCE [LARGE SCALE GENOMIC DNA]</scope>
    <source>
        <strain evidence="2">074W</strain>
    </source>
</reference>
<accession>M2XG13</accession>
<evidence type="ECO:0000313" key="1">
    <source>
        <dbReference type="EMBL" id="EME28972.1"/>
    </source>
</evidence>
<dbReference type="GeneID" id="17087807"/>
<sequence>MTLFLSSEPKMALPATAILAPALATCSIVLGAIPPSTSIFNSGNRFRRKATLDTVSGINFCPPKPGSTVMTNTISTQPADR</sequence>
<dbReference type="Proteomes" id="UP000030680">
    <property type="component" value="Unassembled WGS sequence"/>
</dbReference>
<protein>
    <submittedName>
        <fullName evidence="1">Uncharacterized protein</fullName>
    </submittedName>
</protein>
<dbReference type="AlphaFoldDB" id="M2XG13"/>
<organism evidence="1 2">
    <name type="scientific">Galdieria sulphuraria</name>
    <name type="common">Red alga</name>
    <dbReference type="NCBI Taxonomy" id="130081"/>
    <lineage>
        <taxon>Eukaryota</taxon>
        <taxon>Rhodophyta</taxon>
        <taxon>Bangiophyceae</taxon>
        <taxon>Galdieriales</taxon>
        <taxon>Galdieriaceae</taxon>
        <taxon>Galdieria</taxon>
    </lineage>
</organism>
<name>M2XG13_GALSU</name>
<proteinExistence type="predicted"/>
<gene>
    <name evidence="1" type="ORF">Gasu_35470</name>
</gene>
<keyword evidence="2" id="KW-1185">Reference proteome</keyword>